<dbReference type="Proteomes" id="UP001162741">
    <property type="component" value="Chromosome"/>
</dbReference>
<keyword evidence="1" id="KW-0378">Hydrolase</keyword>
<dbReference type="PROSITE" id="PS51257">
    <property type="entry name" value="PROKAR_LIPOPROTEIN"/>
    <property type="match status" value="1"/>
</dbReference>
<dbReference type="InterPro" id="IPR050300">
    <property type="entry name" value="GDXG_lipolytic_enzyme"/>
</dbReference>
<dbReference type="RefSeq" id="WP_264279938.1">
    <property type="nucleotide sequence ID" value="NZ_CP107006.1"/>
</dbReference>
<keyword evidence="4" id="KW-1185">Reference proteome</keyword>
<evidence type="ECO:0000259" key="2">
    <source>
        <dbReference type="Pfam" id="PF20434"/>
    </source>
</evidence>
<evidence type="ECO:0000256" key="1">
    <source>
        <dbReference type="ARBA" id="ARBA00022801"/>
    </source>
</evidence>
<dbReference type="PANTHER" id="PTHR48081">
    <property type="entry name" value="AB HYDROLASE SUPERFAMILY PROTEIN C4A8.06C"/>
    <property type="match status" value="1"/>
</dbReference>
<dbReference type="Pfam" id="PF20434">
    <property type="entry name" value="BD-FAE"/>
    <property type="match status" value="1"/>
</dbReference>
<gene>
    <name evidence="3" type="ORF">MKQ68_15665</name>
</gene>
<dbReference type="SUPFAM" id="SSF53474">
    <property type="entry name" value="alpha/beta-Hydrolases"/>
    <property type="match status" value="1"/>
</dbReference>
<dbReference type="Gene3D" id="3.40.50.1820">
    <property type="entry name" value="alpha/beta hydrolase"/>
    <property type="match status" value="1"/>
</dbReference>
<protein>
    <submittedName>
        <fullName evidence="3">Prolyl oligopeptidase family serine peptidase</fullName>
    </submittedName>
</protein>
<feature type="domain" description="BD-FAE-like" evidence="2">
    <location>
        <begin position="46"/>
        <end position="242"/>
    </location>
</feature>
<name>A0ABY6IWA7_9BACT</name>
<evidence type="ECO:0000313" key="3">
    <source>
        <dbReference type="EMBL" id="UYQ91528.1"/>
    </source>
</evidence>
<dbReference type="EMBL" id="CP107006">
    <property type="protein sequence ID" value="UYQ91528.1"/>
    <property type="molecule type" value="Genomic_DNA"/>
</dbReference>
<sequence length="285" mass="31084">MRNYLLLFTLLFAACSKSDNDTPPRTTYPLEKLTNVAYGSDNRQKMDIYLAEAHDTSTPFILFIHGGGWTAGNKEDMRNFQDFFLTKGISSASMSYRYVSGSVHYGELMADVNKAIDHIVGMNNWQSRKTKFVICGGSAGAHMSLLYGYNYDPANRISAIISLAGPTKVDERSFLEYAKTIGVIGALNNLAGATYATGQPINAKFSAASPINYVENVPTLLIHGTTDNIVPYQQATLLEAELKAKSVPHKLVTLTGAGHDLGAANPLNVLLISNEMTAWVNKYGK</sequence>
<evidence type="ECO:0000313" key="4">
    <source>
        <dbReference type="Proteomes" id="UP001162741"/>
    </source>
</evidence>
<organism evidence="3 4">
    <name type="scientific">Chitinophaga horti</name>
    <dbReference type="NCBI Taxonomy" id="2920382"/>
    <lineage>
        <taxon>Bacteria</taxon>
        <taxon>Pseudomonadati</taxon>
        <taxon>Bacteroidota</taxon>
        <taxon>Chitinophagia</taxon>
        <taxon>Chitinophagales</taxon>
        <taxon>Chitinophagaceae</taxon>
        <taxon>Chitinophaga</taxon>
    </lineage>
</organism>
<dbReference type="PANTHER" id="PTHR48081:SF33">
    <property type="entry name" value="KYNURENINE FORMAMIDASE"/>
    <property type="match status" value="1"/>
</dbReference>
<dbReference type="InterPro" id="IPR029058">
    <property type="entry name" value="AB_hydrolase_fold"/>
</dbReference>
<proteinExistence type="predicted"/>
<dbReference type="InterPro" id="IPR049492">
    <property type="entry name" value="BD-FAE-like_dom"/>
</dbReference>
<reference evidence="3" key="1">
    <citation type="submission" date="2022-10" db="EMBL/GenBank/DDBJ databases">
        <title>Chitinophaga sp. nov., isolated from soil.</title>
        <authorList>
            <person name="Jeon C.O."/>
        </authorList>
    </citation>
    <scope>NUCLEOTIDE SEQUENCE</scope>
    <source>
        <strain evidence="3">R8</strain>
    </source>
</reference>
<accession>A0ABY6IWA7</accession>